<dbReference type="GO" id="GO:0016787">
    <property type="term" value="F:hydrolase activity"/>
    <property type="evidence" value="ECO:0007669"/>
    <property type="project" value="UniProtKB-KW"/>
</dbReference>
<dbReference type="SMART" id="SM00490">
    <property type="entry name" value="HELICc"/>
    <property type="match status" value="1"/>
</dbReference>
<sequence>MDAGALGAPALPTDAQLVELLREHFGLSGPFRPGQLEAIRATLSGQDTLVILPTGGKSLCGKSICFQLPPFCRSSGFTVVVCPLIALAKDQVAKCEERGIEAERWNCEVSEAKKASIVRDIVSDEPSLRLLYTTPESLRLPVLLDALKEAHAQGKLVSFAVDEAHTVSEWGHDFRPAYLELAAIKLHFPTVPVAALTASCTPRVSQDIINVLRLNLPLRIQGSFNRHNIAYQVYHKELIGDGSENAALEHLIQFINDRPGQCGIIYARLRATCDWLASSLAGRDVEVGCYHAGRATDARGRVQREWSEGGLNVVVATVAFGMGIDRADVRWVVHWNAPASMEGFYQESGRAGRDGQPSLSLMYASGPDLESAAKMERGSRAGAVAEVVGFARGGGCKRKHVLKFFGEAKGACDASREQLCDFCADPKAVQRALSRLEQRQAEHGSRAQMVRARMLGIRVAADGDDAEEAEAGASGKAGDGDDDGAVGGSGSAPKIRGLGAWSSANAYATNAPSSAAGACTGAGARAGAGGGMGGSGGGGGGGGMLLSAGAGPSGSNAGDAAAGSSAAVAAAVASAAVGRLLALRRPPAVKRPLAQPSASDTTILRGDPAAAASTAGEADSGPGETIEEAVAVEAEAPTEPSTGSSAPAAPPPPQVPRPGGLGAPFRQPRLKRPKPTAPQPPGLQPAGSGGDTSSAVGVRPPVTDGAVPSEAGKPAAAGAEAGLQEEAAAGGGGGAALAAEARPSLGRKQFKPPAWIGKK</sequence>
<dbReference type="PANTHER" id="PTHR13710">
    <property type="entry name" value="DNA HELICASE RECQ FAMILY MEMBER"/>
    <property type="match status" value="1"/>
</dbReference>
<proteinExistence type="inferred from homology"/>
<evidence type="ECO:0000256" key="5">
    <source>
        <dbReference type="ARBA" id="ARBA00022840"/>
    </source>
</evidence>
<dbReference type="PANTHER" id="PTHR13710:SF155">
    <property type="entry name" value="ATP-DEPENDENT DNA HELICASE Q-LIKE 3"/>
    <property type="match status" value="1"/>
</dbReference>
<dbReference type="GO" id="GO:0005737">
    <property type="term" value="C:cytoplasm"/>
    <property type="evidence" value="ECO:0007669"/>
    <property type="project" value="TreeGrafter"/>
</dbReference>
<dbReference type="GO" id="GO:0005694">
    <property type="term" value="C:chromosome"/>
    <property type="evidence" value="ECO:0007669"/>
    <property type="project" value="TreeGrafter"/>
</dbReference>
<keyword evidence="4" id="KW-0347">Helicase</keyword>
<dbReference type="InterPro" id="IPR004589">
    <property type="entry name" value="DNA_helicase_ATP-dep_RecQ"/>
</dbReference>
<evidence type="ECO:0000256" key="2">
    <source>
        <dbReference type="ARBA" id="ARBA00022741"/>
    </source>
</evidence>
<dbReference type="GO" id="GO:0000724">
    <property type="term" value="P:double-strand break repair via homologous recombination"/>
    <property type="evidence" value="ECO:0007669"/>
    <property type="project" value="TreeGrafter"/>
</dbReference>
<feature type="region of interest" description="Disordered" evidence="8">
    <location>
        <begin position="590"/>
        <end position="759"/>
    </location>
</feature>
<dbReference type="InterPro" id="IPR011545">
    <property type="entry name" value="DEAD/DEAH_box_helicase_dom"/>
</dbReference>
<dbReference type="SUPFAM" id="SSF52540">
    <property type="entry name" value="P-loop containing nucleoside triphosphate hydrolases"/>
    <property type="match status" value="1"/>
</dbReference>
<keyword evidence="12" id="KW-1185">Reference proteome</keyword>
<dbReference type="NCBIfam" id="TIGR00614">
    <property type="entry name" value="recQ_fam"/>
    <property type="match status" value="1"/>
</dbReference>
<evidence type="ECO:0000313" key="11">
    <source>
        <dbReference type="EMBL" id="KAG2494946.1"/>
    </source>
</evidence>
<dbReference type="InterPro" id="IPR001650">
    <property type="entry name" value="Helicase_C-like"/>
</dbReference>
<feature type="domain" description="Helicase ATP-binding" evidence="9">
    <location>
        <begin position="39"/>
        <end position="218"/>
    </location>
</feature>
<dbReference type="Pfam" id="PF00270">
    <property type="entry name" value="DEAD"/>
    <property type="match status" value="1"/>
</dbReference>
<evidence type="ECO:0000256" key="4">
    <source>
        <dbReference type="ARBA" id="ARBA00022806"/>
    </source>
</evidence>
<reference evidence="11" key="1">
    <citation type="journal article" date="2020" name="bioRxiv">
        <title>Comparative genomics of Chlamydomonas.</title>
        <authorList>
            <person name="Craig R.J."/>
            <person name="Hasan A.R."/>
            <person name="Ness R.W."/>
            <person name="Keightley P.D."/>
        </authorList>
    </citation>
    <scope>NUCLEOTIDE SEQUENCE</scope>
    <source>
        <strain evidence="11">CCAP 11/70</strain>
    </source>
</reference>
<keyword evidence="3" id="KW-0378">Hydrolase</keyword>
<feature type="region of interest" description="Disordered" evidence="8">
    <location>
        <begin position="463"/>
        <end position="491"/>
    </location>
</feature>
<evidence type="ECO:0000256" key="8">
    <source>
        <dbReference type="SAM" id="MobiDB-lite"/>
    </source>
</evidence>
<feature type="compositionally biased region" description="Low complexity" evidence="8">
    <location>
        <begin position="628"/>
        <end position="647"/>
    </location>
</feature>
<dbReference type="GO" id="GO:0009378">
    <property type="term" value="F:four-way junction helicase activity"/>
    <property type="evidence" value="ECO:0007669"/>
    <property type="project" value="TreeGrafter"/>
</dbReference>
<dbReference type="GO" id="GO:0003676">
    <property type="term" value="F:nucleic acid binding"/>
    <property type="evidence" value="ECO:0007669"/>
    <property type="project" value="InterPro"/>
</dbReference>
<accession>A0A835Y688</accession>
<feature type="domain" description="Helicase C-terminal" evidence="10">
    <location>
        <begin position="247"/>
        <end position="395"/>
    </location>
</feature>
<organism evidence="11 12">
    <name type="scientific">Edaphochlamys debaryana</name>
    <dbReference type="NCBI Taxonomy" id="47281"/>
    <lineage>
        <taxon>Eukaryota</taxon>
        <taxon>Viridiplantae</taxon>
        <taxon>Chlorophyta</taxon>
        <taxon>core chlorophytes</taxon>
        <taxon>Chlorophyceae</taxon>
        <taxon>CS clade</taxon>
        <taxon>Chlamydomonadales</taxon>
        <taxon>Chlamydomonadales incertae sedis</taxon>
        <taxon>Edaphochlamys</taxon>
    </lineage>
</organism>
<evidence type="ECO:0000256" key="7">
    <source>
        <dbReference type="ARBA" id="ARBA00034808"/>
    </source>
</evidence>
<evidence type="ECO:0000259" key="10">
    <source>
        <dbReference type="PROSITE" id="PS51194"/>
    </source>
</evidence>
<dbReference type="Gene3D" id="3.40.50.300">
    <property type="entry name" value="P-loop containing nucleotide triphosphate hydrolases"/>
    <property type="match status" value="2"/>
</dbReference>
<dbReference type="InterPro" id="IPR027417">
    <property type="entry name" value="P-loop_NTPase"/>
</dbReference>
<evidence type="ECO:0000256" key="6">
    <source>
        <dbReference type="ARBA" id="ARBA00034617"/>
    </source>
</evidence>
<gene>
    <name evidence="11" type="ORF">HYH03_006881</name>
</gene>
<comment type="caution">
    <text evidence="11">The sequence shown here is derived from an EMBL/GenBank/DDBJ whole genome shotgun (WGS) entry which is preliminary data.</text>
</comment>
<dbReference type="EMBL" id="JAEHOE010000027">
    <property type="protein sequence ID" value="KAG2494946.1"/>
    <property type="molecule type" value="Genomic_DNA"/>
</dbReference>
<dbReference type="EC" id="5.6.2.4" evidence="7"/>
<keyword evidence="5" id="KW-0067">ATP-binding</keyword>
<comment type="similarity">
    <text evidence="1">Belongs to the helicase family. RecQ subfamily.</text>
</comment>
<evidence type="ECO:0000256" key="3">
    <source>
        <dbReference type="ARBA" id="ARBA00022801"/>
    </source>
</evidence>
<evidence type="ECO:0000256" key="1">
    <source>
        <dbReference type="ARBA" id="ARBA00005446"/>
    </source>
</evidence>
<dbReference type="GO" id="GO:0043138">
    <property type="term" value="F:3'-5' DNA helicase activity"/>
    <property type="evidence" value="ECO:0007669"/>
    <property type="project" value="UniProtKB-EC"/>
</dbReference>
<dbReference type="SMART" id="SM00487">
    <property type="entry name" value="DEXDc"/>
    <property type="match status" value="1"/>
</dbReference>
<evidence type="ECO:0000259" key="9">
    <source>
        <dbReference type="PROSITE" id="PS51192"/>
    </source>
</evidence>
<dbReference type="CDD" id="cd17920">
    <property type="entry name" value="DEXHc_RecQ"/>
    <property type="match status" value="1"/>
</dbReference>
<evidence type="ECO:0000313" key="12">
    <source>
        <dbReference type="Proteomes" id="UP000612055"/>
    </source>
</evidence>
<dbReference type="Proteomes" id="UP000612055">
    <property type="component" value="Unassembled WGS sequence"/>
</dbReference>
<dbReference type="PROSITE" id="PS51192">
    <property type="entry name" value="HELICASE_ATP_BIND_1"/>
    <property type="match status" value="1"/>
</dbReference>
<dbReference type="InterPro" id="IPR014001">
    <property type="entry name" value="Helicase_ATP-bd"/>
</dbReference>
<keyword evidence="2" id="KW-0547">Nucleotide-binding</keyword>
<dbReference type="PROSITE" id="PS51194">
    <property type="entry name" value="HELICASE_CTER"/>
    <property type="match status" value="1"/>
</dbReference>
<dbReference type="OrthoDB" id="10261556at2759"/>
<protein>
    <recommendedName>
        <fullName evidence="7">DNA 3'-5' helicase</fullName>
        <ecNumber evidence="7">5.6.2.4</ecNumber>
    </recommendedName>
</protein>
<feature type="compositionally biased region" description="Low complexity" evidence="8">
    <location>
        <begin position="710"/>
        <end position="728"/>
    </location>
</feature>
<dbReference type="GO" id="GO:0005524">
    <property type="term" value="F:ATP binding"/>
    <property type="evidence" value="ECO:0007669"/>
    <property type="project" value="UniProtKB-KW"/>
</dbReference>
<name>A0A835Y688_9CHLO</name>
<dbReference type="Pfam" id="PF00271">
    <property type="entry name" value="Helicase_C"/>
    <property type="match status" value="1"/>
</dbReference>
<dbReference type="AlphaFoldDB" id="A0A835Y688"/>
<feature type="compositionally biased region" description="Low complexity" evidence="8">
    <location>
        <begin position="609"/>
        <end position="618"/>
    </location>
</feature>
<comment type="catalytic activity">
    <reaction evidence="6">
        <text>Couples ATP hydrolysis with the unwinding of duplex DNA by translocating in the 3'-5' direction.</text>
        <dbReference type="EC" id="5.6.2.4"/>
    </reaction>
</comment>